<sequence>MKDTSSDNDNQQQVSIENLRHSLADNLFYITGKYTEIATLNDFYLALAYTVRDRLLPRWLNTVRTVTQLSDNTKVVSCLSSEFMVGPHLVNHLINLGIYDQVRQAVEESGLDLQKLAEQEPEPGLGNGSLGRLAACYMDSLSTLEIPAIGYGIRYEFGTFKQQIRDGWQVEITDKWLQKGNPWEIVRPEAAVEVKFGGYTEGYTDEEDNYHATWVPHQVVKGIPYDTPISGYKVNTVNTLRLWKAEAPESFNFQAFNLGDYYGAVDQKVVSENITKVLYPNDEHIPGRQLRLEQQFFLASCALQDMIRWHLKSGGNLETFPDKFAVQLNDTHPAIAIVELMRLLMDEHDIQWHDAWEIT</sequence>
<feature type="non-terminal residue" evidence="8">
    <location>
        <position position="359"/>
    </location>
</feature>
<dbReference type="PANTHER" id="PTHR11468:SF3">
    <property type="entry name" value="GLYCOGEN PHOSPHORYLASE, LIVER FORM"/>
    <property type="match status" value="1"/>
</dbReference>
<evidence type="ECO:0000256" key="3">
    <source>
        <dbReference type="ARBA" id="ARBA00022676"/>
    </source>
</evidence>
<evidence type="ECO:0000256" key="1">
    <source>
        <dbReference type="ARBA" id="ARBA00001933"/>
    </source>
</evidence>
<dbReference type="Pfam" id="PF00343">
    <property type="entry name" value="Phosphorylase"/>
    <property type="match status" value="1"/>
</dbReference>
<dbReference type="FunFam" id="3.40.50.2000:FF:000153">
    <property type="entry name" value="Alpha-1,4 glucan phosphorylase"/>
    <property type="match status" value="1"/>
</dbReference>
<proteinExistence type="inferred from homology"/>
<dbReference type="SUPFAM" id="SSF53756">
    <property type="entry name" value="UDP-Glycosyltransferase/glycogen phosphorylase"/>
    <property type="match status" value="1"/>
</dbReference>
<name>B5W855_LIMMA</name>
<keyword evidence="4 7" id="KW-0808">Transferase</keyword>
<comment type="similarity">
    <text evidence="2 7">Belongs to the glycogen phosphorylase family.</text>
</comment>
<evidence type="ECO:0000313" key="8">
    <source>
        <dbReference type="EMBL" id="EDZ92268.1"/>
    </source>
</evidence>
<dbReference type="InterPro" id="IPR000811">
    <property type="entry name" value="Glyco_trans_35"/>
</dbReference>
<evidence type="ECO:0000313" key="9">
    <source>
        <dbReference type="Proteomes" id="UP000004061"/>
    </source>
</evidence>
<comment type="function">
    <text evidence="7">Allosteric enzyme that catalyzes the rate-limiting step in glycogen catabolism, the phosphorolytic cleavage of glycogen to produce glucose-1-phosphate, and plays a central role in maintaining cellular and organismal glucose homeostasis.</text>
</comment>
<dbReference type="PANTHER" id="PTHR11468">
    <property type="entry name" value="GLYCOGEN PHOSPHORYLASE"/>
    <property type="match status" value="1"/>
</dbReference>
<evidence type="ECO:0000256" key="5">
    <source>
        <dbReference type="ARBA" id="ARBA00022898"/>
    </source>
</evidence>
<reference evidence="8 9" key="1">
    <citation type="journal article" date="2011" name="Appl. Environ. Microbiol.">
        <title>Contribution of a Sodium Ion Gradient to Energy Conservation during Fermentation in the Cyanobacterium Arthrospira (Spirulina) maxima CS-328.</title>
        <authorList>
            <person name="Carrieri D."/>
            <person name="Ananyev G."/>
            <person name="Lenz O."/>
            <person name="Bryant D.A."/>
            <person name="Dismukes G.C."/>
        </authorList>
    </citation>
    <scope>NUCLEOTIDE SEQUENCE [LARGE SCALE GENOMIC DNA]</scope>
    <source>
        <strain evidence="8 9">CS-328</strain>
    </source>
</reference>
<evidence type="ECO:0000256" key="7">
    <source>
        <dbReference type="RuleBase" id="RU000587"/>
    </source>
</evidence>
<gene>
    <name evidence="8" type="ORF">AmaxDRAFT_4955</name>
</gene>
<dbReference type="EC" id="2.4.1.1" evidence="7"/>
<evidence type="ECO:0000256" key="2">
    <source>
        <dbReference type="ARBA" id="ARBA00006047"/>
    </source>
</evidence>
<keyword evidence="6 7" id="KW-0119">Carbohydrate metabolism</keyword>
<dbReference type="GO" id="GO:0005980">
    <property type="term" value="P:glycogen catabolic process"/>
    <property type="evidence" value="ECO:0007669"/>
    <property type="project" value="TreeGrafter"/>
</dbReference>
<organism evidence="8 9">
    <name type="scientific">Limnospira maxima CS-328</name>
    <dbReference type="NCBI Taxonomy" id="513049"/>
    <lineage>
        <taxon>Bacteria</taxon>
        <taxon>Bacillati</taxon>
        <taxon>Cyanobacteriota</taxon>
        <taxon>Cyanophyceae</taxon>
        <taxon>Oscillatoriophycideae</taxon>
        <taxon>Oscillatoriales</taxon>
        <taxon>Sirenicapillariaceae</taxon>
        <taxon>Limnospira</taxon>
    </lineage>
</organism>
<keyword evidence="3 7" id="KW-0328">Glycosyltransferase</keyword>
<comment type="caution">
    <text evidence="8">The sequence shown here is derived from an EMBL/GenBank/DDBJ whole genome shotgun (WGS) entry which is preliminary data.</text>
</comment>
<dbReference type="EMBL" id="ABYK01000060">
    <property type="protein sequence ID" value="EDZ92268.1"/>
    <property type="molecule type" value="Genomic_DNA"/>
</dbReference>
<keyword evidence="5 7" id="KW-0663">Pyridoxal phosphate</keyword>
<dbReference type="Proteomes" id="UP000004061">
    <property type="component" value="Unassembled WGS sequence"/>
</dbReference>
<dbReference type="Gene3D" id="3.40.50.2000">
    <property type="entry name" value="Glycogen Phosphorylase B"/>
    <property type="match status" value="1"/>
</dbReference>
<dbReference type="AlphaFoldDB" id="B5W855"/>
<keyword evidence="9" id="KW-1185">Reference proteome</keyword>
<evidence type="ECO:0000256" key="4">
    <source>
        <dbReference type="ARBA" id="ARBA00022679"/>
    </source>
</evidence>
<dbReference type="RefSeq" id="WP_006670570.1">
    <property type="nucleotide sequence ID" value="NZ_ABYK01000060.1"/>
</dbReference>
<dbReference type="GO" id="GO:0030170">
    <property type="term" value="F:pyridoxal phosphate binding"/>
    <property type="evidence" value="ECO:0007669"/>
    <property type="project" value="TreeGrafter"/>
</dbReference>
<comment type="cofactor">
    <cofactor evidence="1 7">
        <name>pyridoxal 5'-phosphate</name>
        <dbReference type="ChEBI" id="CHEBI:597326"/>
    </cofactor>
</comment>
<protein>
    <recommendedName>
        <fullName evidence="7">Alpha-1,4 glucan phosphorylase</fullName>
        <ecNumber evidence="7">2.4.1.1</ecNumber>
    </recommendedName>
</protein>
<dbReference type="GO" id="GO:0005737">
    <property type="term" value="C:cytoplasm"/>
    <property type="evidence" value="ECO:0007669"/>
    <property type="project" value="TreeGrafter"/>
</dbReference>
<comment type="catalytic activity">
    <reaction evidence="7">
        <text>[(1-&gt;4)-alpha-D-glucosyl](n) + phosphate = [(1-&gt;4)-alpha-D-glucosyl](n-1) + alpha-D-glucose 1-phosphate</text>
        <dbReference type="Rhea" id="RHEA:41732"/>
        <dbReference type="Rhea" id="RHEA-COMP:9584"/>
        <dbReference type="Rhea" id="RHEA-COMP:9586"/>
        <dbReference type="ChEBI" id="CHEBI:15444"/>
        <dbReference type="ChEBI" id="CHEBI:43474"/>
        <dbReference type="ChEBI" id="CHEBI:58601"/>
        <dbReference type="EC" id="2.4.1.1"/>
    </reaction>
</comment>
<evidence type="ECO:0000256" key="6">
    <source>
        <dbReference type="ARBA" id="ARBA00023277"/>
    </source>
</evidence>
<dbReference type="GO" id="GO:0008184">
    <property type="term" value="F:glycogen phosphorylase activity"/>
    <property type="evidence" value="ECO:0007669"/>
    <property type="project" value="InterPro"/>
</dbReference>
<accession>B5W855</accession>